<gene>
    <name evidence="2" type="ORF">HLUCCX14_07415</name>
</gene>
<feature type="transmembrane region" description="Helical" evidence="1">
    <location>
        <begin position="20"/>
        <end position="41"/>
    </location>
</feature>
<sequence length="140" mass="15720">MQRLAEGIAPEEHGKKIKRLLELFLFGILVFKHFFGGIIILSTMSGDEIGYSWLAARYKVRAIQPLPVESRIGLRRQTHQEAGRRVEYYTEAMRPQASLGAHLAFALKHEGVALEFLARLFAEVPAEALGDWISSEPTGE</sequence>
<accession>A0A0P7YHJ5</accession>
<dbReference type="Proteomes" id="UP000050416">
    <property type="component" value="Unassembled WGS sequence"/>
</dbReference>
<evidence type="ECO:0000313" key="3">
    <source>
        <dbReference type="Proteomes" id="UP000050416"/>
    </source>
</evidence>
<keyword evidence="1" id="KW-0812">Transmembrane</keyword>
<proteinExistence type="predicted"/>
<reference evidence="2 3" key="1">
    <citation type="submission" date="2015-09" db="EMBL/GenBank/DDBJ databases">
        <title>Identification and resolution of microdiversity through metagenomic sequencing of parallel consortia.</title>
        <authorList>
            <person name="Nelson W.C."/>
            <person name="Romine M.F."/>
            <person name="Lindemann S.R."/>
        </authorList>
    </citation>
    <scope>NUCLEOTIDE SEQUENCE [LARGE SCALE GENOMIC DNA]</scope>
    <source>
        <strain evidence="2">HL-55</strain>
    </source>
</reference>
<organism evidence="2 3">
    <name type="scientific">Marinobacter excellens HL-55</name>
    <dbReference type="NCBI Taxonomy" id="1305731"/>
    <lineage>
        <taxon>Bacteria</taxon>
        <taxon>Pseudomonadati</taxon>
        <taxon>Pseudomonadota</taxon>
        <taxon>Gammaproteobacteria</taxon>
        <taxon>Pseudomonadales</taxon>
        <taxon>Marinobacteraceae</taxon>
        <taxon>Marinobacter</taxon>
    </lineage>
</organism>
<comment type="caution">
    <text evidence="2">The sequence shown here is derived from an EMBL/GenBank/DDBJ whole genome shotgun (WGS) entry which is preliminary data.</text>
</comment>
<evidence type="ECO:0000256" key="1">
    <source>
        <dbReference type="SAM" id="Phobius"/>
    </source>
</evidence>
<dbReference type="AlphaFoldDB" id="A0A0P7YHJ5"/>
<dbReference type="OrthoDB" id="9807853at2"/>
<protein>
    <submittedName>
        <fullName evidence="2">Uncharacterized protein</fullName>
    </submittedName>
</protein>
<name>A0A0P7YHJ5_9GAMM</name>
<dbReference type="STRING" id="1305731.GCA_000934705_00596"/>
<dbReference type="EMBL" id="LJZQ01000008">
    <property type="protein sequence ID" value="KPQ29095.1"/>
    <property type="molecule type" value="Genomic_DNA"/>
</dbReference>
<keyword evidence="1" id="KW-0472">Membrane</keyword>
<evidence type="ECO:0000313" key="2">
    <source>
        <dbReference type="EMBL" id="KPQ29095.1"/>
    </source>
</evidence>
<dbReference type="PATRIC" id="fig|1305731.5.peg.298"/>
<keyword evidence="1" id="KW-1133">Transmembrane helix</keyword>